<comment type="caution">
    <text evidence="2">The sequence shown here is derived from an EMBL/GenBank/DDBJ whole genome shotgun (WGS) entry which is preliminary data.</text>
</comment>
<evidence type="ECO:0000313" key="2">
    <source>
        <dbReference type="EMBL" id="KKW31452.1"/>
    </source>
</evidence>
<sequence>MKKKKNKQAKKAPLVQVLEWDTEFFGEKMARLSPPIVDIASMKRALNLCKKEGVACLFWRANGSHHENLTIAHHYGFTTNGTRVLYELEAGAENYEATGQVREMTEDDLRTLLRYAALLSNESRFHRDPRFGPKVARKTYRQWLKNMLKDAAPNTKIFVVTVGNEQAGFIACSVQDTAAHIELIYVDKKFRGRSLGKVLL</sequence>
<evidence type="ECO:0000259" key="1">
    <source>
        <dbReference type="PROSITE" id="PS51186"/>
    </source>
</evidence>
<feature type="non-terminal residue" evidence="2">
    <location>
        <position position="200"/>
    </location>
</feature>
<name>A0A0G1ZSZ9_9BACT</name>
<gene>
    <name evidence="2" type="ORF">UY74_C0014G0032</name>
</gene>
<feature type="domain" description="N-acetyltransferase" evidence="1">
    <location>
        <begin position="99"/>
        <end position="200"/>
    </location>
</feature>
<dbReference type="Pfam" id="PF00583">
    <property type="entry name" value="Acetyltransf_1"/>
    <property type="match status" value="1"/>
</dbReference>
<dbReference type="CDD" id="cd04301">
    <property type="entry name" value="NAT_SF"/>
    <property type="match status" value="1"/>
</dbReference>
<dbReference type="PROSITE" id="PS51186">
    <property type="entry name" value="GNAT"/>
    <property type="match status" value="1"/>
</dbReference>
<reference evidence="2 3" key="1">
    <citation type="journal article" date="2015" name="Nature">
        <title>rRNA introns, odd ribosomes, and small enigmatic genomes across a large radiation of phyla.</title>
        <authorList>
            <person name="Brown C.T."/>
            <person name="Hug L.A."/>
            <person name="Thomas B.C."/>
            <person name="Sharon I."/>
            <person name="Castelle C.J."/>
            <person name="Singh A."/>
            <person name="Wilkins M.J."/>
            <person name="Williams K.H."/>
            <person name="Banfield J.F."/>
        </authorList>
    </citation>
    <scope>NUCLEOTIDE SEQUENCE [LARGE SCALE GENOMIC DNA]</scope>
</reference>
<proteinExistence type="predicted"/>
<dbReference type="AlphaFoldDB" id="A0A0G1ZSZ9"/>
<accession>A0A0G1ZSZ9</accession>
<dbReference type="Gene3D" id="3.40.630.30">
    <property type="match status" value="1"/>
</dbReference>
<protein>
    <recommendedName>
        <fullName evidence="1">N-acetyltransferase domain-containing protein</fullName>
    </recommendedName>
</protein>
<evidence type="ECO:0000313" key="3">
    <source>
        <dbReference type="Proteomes" id="UP000034445"/>
    </source>
</evidence>
<dbReference type="GO" id="GO:0016747">
    <property type="term" value="F:acyltransferase activity, transferring groups other than amino-acyl groups"/>
    <property type="evidence" value="ECO:0007669"/>
    <property type="project" value="InterPro"/>
</dbReference>
<dbReference type="Proteomes" id="UP000034445">
    <property type="component" value="Unassembled WGS sequence"/>
</dbReference>
<dbReference type="EMBL" id="LCRF01000014">
    <property type="protein sequence ID" value="KKW31452.1"/>
    <property type="molecule type" value="Genomic_DNA"/>
</dbReference>
<dbReference type="SUPFAM" id="SSF55729">
    <property type="entry name" value="Acyl-CoA N-acyltransferases (Nat)"/>
    <property type="match status" value="1"/>
</dbReference>
<dbReference type="InterPro" id="IPR000182">
    <property type="entry name" value="GNAT_dom"/>
</dbReference>
<dbReference type="InterPro" id="IPR016181">
    <property type="entry name" value="Acyl_CoA_acyltransferase"/>
</dbReference>
<organism evidence="2 3">
    <name type="scientific">Candidatus Kaiserbacteria bacterium GW2011_GWC2_52_8b</name>
    <dbReference type="NCBI Taxonomy" id="1618676"/>
    <lineage>
        <taxon>Bacteria</taxon>
        <taxon>Candidatus Kaiseribacteriota</taxon>
    </lineage>
</organism>